<dbReference type="SMART" id="SM00364">
    <property type="entry name" value="LRR_BAC"/>
    <property type="match status" value="4"/>
</dbReference>
<keyword evidence="6" id="KW-1185">Reference proteome</keyword>
<reference evidence="5 6" key="1">
    <citation type="journal article" date="2023" name="Insect Mol. Biol.">
        <title>Genome sequencing provides insights into the evolution of gene families encoding plant cell wall-degrading enzymes in longhorned beetles.</title>
        <authorList>
            <person name="Shin N.R."/>
            <person name="Okamura Y."/>
            <person name="Kirsch R."/>
            <person name="Pauchet Y."/>
        </authorList>
    </citation>
    <scope>NUCLEOTIDE SEQUENCE [LARGE SCALE GENOMIC DNA]</scope>
    <source>
        <strain evidence="5">EAD_L_NR</strain>
    </source>
</reference>
<evidence type="ECO:0000256" key="1">
    <source>
        <dbReference type="ARBA" id="ARBA00022614"/>
    </source>
</evidence>
<dbReference type="InterPro" id="IPR032675">
    <property type="entry name" value="LRR_dom_sf"/>
</dbReference>
<dbReference type="AlphaFoldDB" id="A0AAV8WCL5"/>
<dbReference type="PROSITE" id="PS51450">
    <property type="entry name" value="LRR"/>
    <property type="match status" value="4"/>
</dbReference>
<name>A0AAV8WCL5_9CUCU</name>
<evidence type="ECO:0000256" key="3">
    <source>
        <dbReference type="SAM" id="Phobius"/>
    </source>
</evidence>
<evidence type="ECO:0000256" key="2">
    <source>
        <dbReference type="ARBA" id="ARBA00022737"/>
    </source>
</evidence>
<dbReference type="PANTHER" id="PTHR24366:SF96">
    <property type="entry name" value="LEUCINE RICH REPEAT CONTAINING 53"/>
    <property type="match status" value="1"/>
</dbReference>
<dbReference type="FunFam" id="3.80.10.10:FF:001164">
    <property type="entry name" value="GH01279p"/>
    <property type="match status" value="1"/>
</dbReference>
<comment type="caution">
    <text evidence="5">The sequence shown here is derived from an EMBL/GenBank/DDBJ whole genome shotgun (WGS) entry which is preliminary data.</text>
</comment>
<dbReference type="SUPFAM" id="SSF52058">
    <property type="entry name" value="L domain-like"/>
    <property type="match status" value="2"/>
</dbReference>
<evidence type="ECO:0000313" key="6">
    <source>
        <dbReference type="Proteomes" id="UP001159042"/>
    </source>
</evidence>
<feature type="chain" id="PRO_5043698375" evidence="4">
    <location>
        <begin position="24"/>
        <end position="744"/>
    </location>
</feature>
<evidence type="ECO:0000313" key="5">
    <source>
        <dbReference type="EMBL" id="KAJ8924274.1"/>
    </source>
</evidence>
<dbReference type="InterPro" id="IPR001611">
    <property type="entry name" value="Leu-rich_rpt"/>
</dbReference>
<keyword evidence="4" id="KW-0732">Signal</keyword>
<dbReference type="PANTHER" id="PTHR24366">
    <property type="entry name" value="IG(IMMUNOGLOBULIN) AND LRR(LEUCINE RICH REPEAT) DOMAINS"/>
    <property type="match status" value="1"/>
</dbReference>
<keyword evidence="3" id="KW-0472">Membrane</keyword>
<protein>
    <submittedName>
        <fullName evidence="5">Uncharacterized protein</fullName>
    </submittedName>
</protein>
<keyword evidence="3" id="KW-1133">Transmembrane helix</keyword>
<dbReference type="SMART" id="SM00365">
    <property type="entry name" value="LRR_SD22"/>
    <property type="match status" value="7"/>
</dbReference>
<sequence>MHQSKLILRVCTIIWITAVTARADYEYDDEYDNNEEEFDNHPLAEFPTLPPLLENICTVDVIKEESRTTTCDYNGNNCDTSLYIVSKTLLCINISIHHLDSYTEGEESSFPYPLILKLKDSVIPLLPTASFKHLNRVTVLYLEKVNLTTVMPGAFNFLDKLTEIHLGGNNLTSISDRIFNSLTVLEKLDLSRNRIQTVSDHAFAGVALKSLNLNSNNISSTSKELMQSLNRLSNLDMSQNRLQDISSFYDLPVRRLNLSHNRIEAVDFVFFQKITIFLDLSYNNITEITSFNSSQISKVILSHNRIKNFEKNNHVTVLKLSHNRLESIGSGLFNNGLTIFDAGFNFISSLSDDAFFGLHDLKELYLNNNNITAIPNPCFKDLTSLTHLNLGGNKLTSFNFGTFDNLVSLEVLDISNNNFKELPQYTLHSLRVLTHLFFENNEISNINTDDLVQHLPYLKVVALNGNVWSCHSLVRIIHKLKNSHVLIPRGDSWDVNNIHGIRCYETDQNGFKSSSGNVSDESKLNRFFNEDFTKTILYKYFNQDFKQSEFFKYLESLRRFSNSKGNASQDSKIRLSDGDFTKSEMYNYFNKDFRNNSFFEYFENFKNEGKNTEKADFNKLGKVIANSFKDVVSDLKNISMKDDLYNYFNKDFKTSNFFKYLETLNVMSLIGKSSANISDSRIEKLVSSYENTNVQTNYSGLLYVIAILLFVIVSIMAAKSFRRIFKTNKYSFSDNEGVELICKN</sequence>
<evidence type="ECO:0000256" key="4">
    <source>
        <dbReference type="SAM" id="SignalP"/>
    </source>
</evidence>
<dbReference type="Pfam" id="PF13516">
    <property type="entry name" value="LRR_6"/>
    <property type="match status" value="1"/>
</dbReference>
<keyword evidence="3" id="KW-0812">Transmembrane</keyword>
<dbReference type="SMART" id="SM00369">
    <property type="entry name" value="LRR_TYP"/>
    <property type="match status" value="11"/>
</dbReference>
<organism evidence="5 6">
    <name type="scientific">Exocentrus adspersus</name>
    <dbReference type="NCBI Taxonomy" id="1586481"/>
    <lineage>
        <taxon>Eukaryota</taxon>
        <taxon>Metazoa</taxon>
        <taxon>Ecdysozoa</taxon>
        <taxon>Arthropoda</taxon>
        <taxon>Hexapoda</taxon>
        <taxon>Insecta</taxon>
        <taxon>Pterygota</taxon>
        <taxon>Neoptera</taxon>
        <taxon>Endopterygota</taxon>
        <taxon>Coleoptera</taxon>
        <taxon>Polyphaga</taxon>
        <taxon>Cucujiformia</taxon>
        <taxon>Chrysomeloidea</taxon>
        <taxon>Cerambycidae</taxon>
        <taxon>Lamiinae</taxon>
        <taxon>Acanthocinini</taxon>
        <taxon>Exocentrus</taxon>
    </lineage>
</organism>
<dbReference type="InterPro" id="IPR003591">
    <property type="entry name" value="Leu-rich_rpt_typical-subtyp"/>
</dbReference>
<dbReference type="Gene3D" id="3.80.10.10">
    <property type="entry name" value="Ribonuclease Inhibitor"/>
    <property type="match status" value="2"/>
</dbReference>
<dbReference type="Pfam" id="PF13855">
    <property type="entry name" value="LRR_8"/>
    <property type="match status" value="2"/>
</dbReference>
<dbReference type="Proteomes" id="UP001159042">
    <property type="component" value="Unassembled WGS sequence"/>
</dbReference>
<proteinExistence type="predicted"/>
<keyword evidence="1" id="KW-0433">Leucine-rich repeat</keyword>
<keyword evidence="2" id="KW-0677">Repeat</keyword>
<gene>
    <name evidence="5" type="ORF">NQ315_007066</name>
</gene>
<feature type="signal peptide" evidence="4">
    <location>
        <begin position="1"/>
        <end position="23"/>
    </location>
</feature>
<dbReference type="EMBL" id="JANEYG010000003">
    <property type="protein sequence ID" value="KAJ8924274.1"/>
    <property type="molecule type" value="Genomic_DNA"/>
</dbReference>
<accession>A0AAV8WCL5</accession>
<feature type="transmembrane region" description="Helical" evidence="3">
    <location>
        <begin position="700"/>
        <end position="718"/>
    </location>
</feature>